<evidence type="ECO:0000313" key="3">
    <source>
        <dbReference type="Proteomes" id="UP000019095"/>
    </source>
</evidence>
<dbReference type="Gene3D" id="1.10.1040.10">
    <property type="entry name" value="N-(1-d-carboxylethyl)-l-norvaline Dehydrogenase, domain 2"/>
    <property type="match status" value="1"/>
</dbReference>
<keyword evidence="3" id="KW-1185">Reference proteome</keyword>
<dbReference type="InterPro" id="IPR008927">
    <property type="entry name" value="6-PGluconate_DH-like_C_sf"/>
</dbReference>
<dbReference type="PANTHER" id="PTHR48075:SF5">
    <property type="entry name" value="3-HYDROXYBUTYRYL-COA DEHYDROGENASE"/>
    <property type="match status" value="1"/>
</dbReference>
<dbReference type="HOGENOM" id="CLU_1249791_0_0_4"/>
<dbReference type="InterPro" id="IPR006108">
    <property type="entry name" value="3HC_DH_C"/>
</dbReference>
<name>W0PBA0_ADVMD</name>
<sequence>MSYQIIERGESQSFPQSHPFLEAAQAQSQDRVLIGSDAGRAWVEHSEQFKNATFIAIELGIECLGEHIGEDDGPANVVGFARFRLGDAEPTNLVELVKKPYTDEAALAAARQAFEAAGLTVAVCNDFPGRILNRLVRPYYNAALRRLDEGLASAADMDKTLCLGLGYPEGPISLLNRTGLHHHYEVSKQLFDALGQEPYAPARRARVAWVRHQRGVSDQTADASNGSTHGATT</sequence>
<dbReference type="AlphaFoldDB" id="W0PBA0"/>
<dbReference type="RefSeq" id="WP_025372781.1">
    <property type="nucleotide sequence ID" value="NZ_CP003915.1"/>
</dbReference>
<dbReference type="SUPFAM" id="SSF48179">
    <property type="entry name" value="6-phosphogluconate dehydrogenase C-terminal domain-like"/>
    <property type="match status" value="1"/>
</dbReference>
<dbReference type="eggNOG" id="COG1250">
    <property type="taxonomic scope" value="Bacteria"/>
</dbReference>
<reference evidence="2 3" key="1">
    <citation type="journal article" date="2014" name="Microbiology">
        <title>Unravelling the complete genome sequence of Advenella mimigardefordensis strain DPN7T and novel insights in the catabolism of the xenobiotic polythioester precursor 3,3'-dithiodipropionate.</title>
        <authorList>
            <person name="Wubbeler J.H."/>
            <person name="Hiessl S."/>
            <person name="Schuldes J."/>
            <person name="Thurmer A."/>
            <person name="Daniel R."/>
            <person name="Steinbuchel A."/>
        </authorList>
    </citation>
    <scope>NUCLEOTIDE SEQUENCE [LARGE SCALE GENOMIC DNA]</scope>
    <source>
        <strain evidence="3">DSM 17166 / LMG 22922 / DPN7</strain>
    </source>
</reference>
<dbReference type="OrthoDB" id="8682492at2"/>
<gene>
    <name evidence="2" type="ORF">MIM_c20650</name>
</gene>
<dbReference type="Proteomes" id="UP000019095">
    <property type="component" value="Chromosome"/>
</dbReference>
<protein>
    <submittedName>
        <fullName evidence="2">Putative NAD-binding 6-phosphopgluconate dehydrogenase</fullName>
    </submittedName>
</protein>
<dbReference type="STRING" id="1247726.MIM_c20650"/>
<dbReference type="GO" id="GO:0016616">
    <property type="term" value="F:oxidoreductase activity, acting on the CH-OH group of donors, NAD or NADP as acceptor"/>
    <property type="evidence" value="ECO:0007669"/>
    <property type="project" value="InterPro"/>
</dbReference>
<evidence type="ECO:0000259" key="1">
    <source>
        <dbReference type="Pfam" id="PF00725"/>
    </source>
</evidence>
<dbReference type="KEGG" id="amim:MIM_c20650"/>
<evidence type="ECO:0000313" key="2">
    <source>
        <dbReference type="EMBL" id="AHG64144.1"/>
    </source>
</evidence>
<dbReference type="Pfam" id="PF00725">
    <property type="entry name" value="3HCDH"/>
    <property type="match status" value="1"/>
</dbReference>
<dbReference type="InterPro" id="IPR013328">
    <property type="entry name" value="6PGD_dom2"/>
</dbReference>
<dbReference type="PATRIC" id="fig|1247726.3.peg.2273"/>
<proteinExistence type="predicted"/>
<dbReference type="PANTHER" id="PTHR48075">
    <property type="entry name" value="3-HYDROXYACYL-COA DEHYDROGENASE FAMILY PROTEIN"/>
    <property type="match status" value="1"/>
</dbReference>
<feature type="domain" description="3-hydroxyacyl-CoA dehydrogenase C-terminal" evidence="1">
    <location>
        <begin position="131"/>
        <end position="203"/>
    </location>
</feature>
<dbReference type="GO" id="GO:0006631">
    <property type="term" value="P:fatty acid metabolic process"/>
    <property type="evidence" value="ECO:0007669"/>
    <property type="project" value="InterPro"/>
</dbReference>
<dbReference type="EMBL" id="CP003915">
    <property type="protein sequence ID" value="AHG64144.1"/>
    <property type="molecule type" value="Genomic_DNA"/>
</dbReference>
<accession>W0PBA0</accession>
<organism evidence="2 3">
    <name type="scientific">Advenella mimigardefordensis (strain DSM 17166 / LMG 22922 / DPN7)</name>
    <dbReference type="NCBI Taxonomy" id="1247726"/>
    <lineage>
        <taxon>Bacteria</taxon>
        <taxon>Pseudomonadati</taxon>
        <taxon>Pseudomonadota</taxon>
        <taxon>Betaproteobacteria</taxon>
        <taxon>Burkholderiales</taxon>
        <taxon>Alcaligenaceae</taxon>
    </lineage>
</organism>